<feature type="domain" description="MOFRL-associated" evidence="6">
    <location>
        <begin position="21"/>
        <end position="260"/>
    </location>
</feature>
<dbReference type="Pfam" id="PF13660">
    <property type="entry name" value="DUF4147"/>
    <property type="match status" value="1"/>
</dbReference>
<evidence type="ECO:0000256" key="2">
    <source>
        <dbReference type="ARBA" id="ARBA00022741"/>
    </source>
</evidence>
<keyword evidence="3 7" id="KW-0418">Kinase</keyword>
<dbReference type="GO" id="GO:0005524">
    <property type="term" value="F:ATP binding"/>
    <property type="evidence" value="ECO:0007669"/>
    <property type="project" value="UniProtKB-KW"/>
</dbReference>
<dbReference type="SUPFAM" id="SSF82544">
    <property type="entry name" value="GckA/TtuD-like"/>
    <property type="match status" value="1"/>
</dbReference>
<dbReference type="Proteomes" id="UP000264141">
    <property type="component" value="Unassembled WGS sequence"/>
</dbReference>
<evidence type="ECO:0000313" key="7">
    <source>
        <dbReference type="EMBL" id="HCE17749.1"/>
    </source>
</evidence>
<dbReference type="Pfam" id="PF05161">
    <property type="entry name" value="MOFRL"/>
    <property type="match status" value="1"/>
</dbReference>
<dbReference type="FunFam" id="3.40.1480.10:FF:000002">
    <property type="entry name" value="Glycerate kinase"/>
    <property type="match status" value="1"/>
</dbReference>
<dbReference type="FunFam" id="3.40.50.10180:FF:000001">
    <property type="entry name" value="Glycerate kinase"/>
    <property type="match status" value="1"/>
</dbReference>
<reference evidence="7 8" key="1">
    <citation type="journal article" date="2018" name="Nat. Biotechnol.">
        <title>A standardized bacterial taxonomy based on genome phylogeny substantially revises the tree of life.</title>
        <authorList>
            <person name="Parks D.H."/>
            <person name="Chuvochina M."/>
            <person name="Waite D.W."/>
            <person name="Rinke C."/>
            <person name="Skarshewski A."/>
            <person name="Chaumeil P.A."/>
            <person name="Hugenholtz P."/>
        </authorList>
    </citation>
    <scope>NUCLEOTIDE SEQUENCE [LARGE SCALE GENOMIC DNA]</scope>
    <source>
        <strain evidence="7">UBA8781</strain>
    </source>
</reference>
<dbReference type="InterPro" id="IPR038614">
    <property type="entry name" value="GK_N_sf"/>
</dbReference>
<accession>A0A3D1JGQ1</accession>
<dbReference type="PANTHER" id="PTHR12227">
    <property type="entry name" value="GLYCERATE KINASE"/>
    <property type="match status" value="1"/>
</dbReference>
<dbReference type="InterPro" id="IPR025286">
    <property type="entry name" value="MOFRL_assoc_dom"/>
</dbReference>
<dbReference type="Gene3D" id="3.40.1480.10">
    <property type="entry name" value="MOFRL domain"/>
    <property type="match status" value="1"/>
</dbReference>
<dbReference type="STRING" id="229919.GCA_001050195_03313"/>
<dbReference type="GO" id="GO:0008887">
    <property type="term" value="F:glycerate kinase activity"/>
    <property type="evidence" value="ECO:0007669"/>
    <property type="project" value="InterPro"/>
</dbReference>
<evidence type="ECO:0000256" key="3">
    <source>
        <dbReference type="ARBA" id="ARBA00022777"/>
    </source>
</evidence>
<evidence type="ECO:0000259" key="6">
    <source>
        <dbReference type="Pfam" id="PF13660"/>
    </source>
</evidence>
<keyword evidence="4" id="KW-0067">ATP-binding</keyword>
<dbReference type="InterPro" id="IPR039760">
    <property type="entry name" value="MOFRL_protein"/>
</dbReference>
<proteinExistence type="predicted"/>
<dbReference type="InterPro" id="IPR007835">
    <property type="entry name" value="MOFRL"/>
</dbReference>
<evidence type="ECO:0000256" key="4">
    <source>
        <dbReference type="ARBA" id="ARBA00022840"/>
    </source>
</evidence>
<keyword evidence="1" id="KW-0808">Transferase</keyword>
<sequence>MNPASFLTASLRAHPAGEGMARVMAAAVNAVDPREAVRRYLRREGQRLWVGDELYDLQSVRRVWVVGAGKAGYPMAQAVEDILGAWIAGGLVIVKDGYAPEAVRLTHIEIAFAAHPVPDERGVEATRRILSLLQQADADDLVLCLLSGGGSALLTAPVEGISLADVQALTSLLLACGAAIDEINALRKHIDQVKGGALARMAAPARVAALILSDVIGDRLDVIASGPCFPDESTFSDAWSVLERYALADRVPESIRVHLQAGLRGETGETPKPGDPLFHRVQNLVVASNLQAARAALHQARAEGWHALLLTTFLQGEASQAGRALASIARQVAATGEPLPRPACLVAGGETTVTLHGQGLGGRNQELALGAVEDMRGLENAFLIALATDGGDGPTDAAGAVVSGDTLARAFSRGLHPGHFLARNDAYHFFQPLGDLLLPGPTRTNVNDLTFLFLL</sequence>
<organism evidence="7 8">
    <name type="scientific">Anaerolinea thermolimosa</name>
    <dbReference type="NCBI Taxonomy" id="229919"/>
    <lineage>
        <taxon>Bacteria</taxon>
        <taxon>Bacillati</taxon>
        <taxon>Chloroflexota</taxon>
        <taxon>Anaerolineae</taxon>
        <taxon>Anaerolineales</taxon>
        <taxon>Anaerolineaceae</taxon>
        <taxon>Anaerolinea</taxon>
    </lineage>
</organism>
<comment type="caution">
    <text evidence="7">The sequence shown here is derived from an EMBL/GenBank/DDBJ whole genome shotgun (WGS) entry which is preliminary data.</text>
</comment>
<keyword evidence="2" id="KW-0547">Nucleotide-binding</keyword>
<evidence type="ECO:0000313" key="8">
    <source>
        <dbReference type="Proteomes" id="UP000264141"/>
    </source>
</evidence>
<name>A0A3D1JGQ1_9CHLR</name>
<dbReference type="Gene3D" id="3.40.50.10180">
    <property type="entry name" value="Glycerate kinase, MOFRL-like N-terminal domain"/>
    <property type="match status" value="1"/>
</dbReference>
<evidence type="ECO:0000256" key="1">
    <source>
        <dbReference type="ARBA" id="ARBA00022679"/>
    </source>
</evidence>
<dbReference type="PANTHER" id="PTHR12227:SF0">
    <property type="entry name" value="GLYCERATE KINASE"/>
    <property type="match status" value="1"/>
</dbReference>
<feature type="domain" description="MOFRL" evidence="5">
    <location>
        <begin position="343"/>
        <end position="448"/>
    </location>
</feature>
<dbReference type="InterPro" id="IPR037035">
    <property type="entry name" value="GK-like_C_sf"/>
</dbReference>
<dbReference type="GO" id="GO:0005737">
    <property type="term" value="C:cytoplasm"/>
    <property type="evidence" value="ECO:0007669"/>
    <property type="project" value="TreeGrafter"/>
</dbReference>
<dbReference type="EMBL" id="DPBP01000031">
    <property type="protein sequence ID" value="HCE17749.1"/>
    <property type="molecule type" value="Genomic_DNA"/>
</dbReference>
<evidence type="ECO:0000259" key="5">
    <source>
        <dbReference type="Pfam" id="PF05161"/>
    </source>
</evidence>
<gene>
    <name evidence="7" type="ORF">DEQ80_07815</name>
</gene>
<protein>
    <submittedName>
        <fullName evidence="7">Glycerate kinase</fullName>
    </submittedName>
</protein>
<dbReference type="AlphaFoldDB" id="A0A3D1JGQ1"/>